<sequence length="12" mass="1493">MWPSKQEFGRLN</sequence>
<accession>A0A7R9HV13</accession>
<name>A0A7R9HV13_9NEOP</name>
<evidence type="ECO:0000313" key="1">
    <source>
        <dbReference type="EMBL" id="CAD7433797.1"/>
    </source>
</evidence>
<gene>
    <name evidence="1" type="ORF">TMSB3V08_LOCUS10464</name>
</gene>
<protein>
    <submittedName>
        <fullName evidence="1">Uncharacterized protein</fullName>
    </submittedName>
</protein>
<organism evidence="1">
    <name type="scientific">Timema monikensis</name>
    <dbReference type="NCBI Taxonomy" id="170555"/>
    <lineage>
        <taxon>Eukaryota</taxon>
        <taxon>Metazoa</taxon>
        <taxon>Ecdysozoa</taxon>
        <taxon>Arthropoda</taxon>
        <taxon>Hexapoda</taxon>
        <taxon>Insecta</taxon>
        <taxon>Pterygota</taxon>
        <taxon>Neoptera</taxon>
        <taxon>Polyneoptera</taxon>
        <taxon>Phasmatodea</taxon>
        <taxon>Timematodea</taxon>
        <taxon>Timematoidea</taxon>
        <taxon>Timematidae</taxon>
        <taxon>Timema</taxon>
    </lineage>
</organism>
<proteinExistence type="predicted"/>
<dbReference type="EMBL" id="OB796792">
    <property type="protein sequence ID" value="CAD7433797.1"/>
    <property type="molecule type" value="Genomic_DNA"/>
</dbReference>
<reference evidence="1" key="1">
    <citation type="submission" date="2020-11" db="EMBL/GenBank/DDBJ databases">
        <authorList>
            <person name="Tran Van P."/>
        </authorList>
    </citation>
    <scope>NUCLEOTIDE SEQUENCE</scope>
</reference>